<keyword evidence="1" id="KW-0732">Signal</keyword>
<dbReference type="EMBL" id="BABT02000150">
    <property type="protein sequence ID" value="GAA98322.1"/>
    <property type="molecule type" value="Genomic_DNA"/>
</dbReference>
<evidence type="ECO:0000313" key="2">
    <source>
        <dbReference type="EMBL" id="GAA98322.1"/>
    </source>
</evidence>
<feature type="signal peptide" evidence="1">
    <location>
        <begin position="1"/>
        <end position="16"/>
    </location>
</feature>
<dbReference type="HOGENOM" id="CLU_1496595_0_0_1"/>
<organism evidence="2 3">
    <name type="scientific">Mixia osmundae (strain CBS 9802 / IAM 14324 / JCM 22182 / KY 12970)</name>
    <dbReference type="NCBI Taxonomy" id="764103"/>
    <lineage>
        <taxon>Eukaryota</taxon>
        <taxon>Fungi</taxon>
        <taxon>Dikarya</taxon>
        <taxon>Basidiomycota</taxon>
        <taxon>Pucciniomycotina</taxon>
        <taxon>Mixiomycetes</taxon>
        <taxon>Mixiales</taxon>
        <taxon>Mixiaceae</taxon>
        <taxon>Mixia</taxon>
    </lineage>
</organism>
<sequence>MRNVLLLLSWPLFALGRPNETKLVYSYLLESSSSVCTYKMGEVERTLFLETPFIEARTYLRITSKLSYTTIIEPAYLIKKAETFVKDAPADTDRATMIFEVVVPLQPANLNDLEKHCCEFSWLLRAEASILPGRKRIDARLQKPIIKCDKFTPTMCAGPASMTCVTRVGQLIWESKKSRVPGIDT</sequence>
<dbReference type="AlphaFoldDB" id="G7E662"/>
<proteinExistence type="predicted"/>
<keyword evidence="3" id="KW-1185">Reference proteome</keyword>
<name>G7E662_MIXOS</name>
<dbReference type="Proteomes" id="UP000009131">
    <property type="component" value="Unassembled WGS sequence"/>
</dbReference>
<gene>
    <name evidence="2" type="primary">Mo05007</name>
    <name evidence="2" type="ORF">E5Q_05007</name>
</gene>
<reference evidence="2 3" key="2">
    <citation type="journal article" date="2012" name="Open Biol.">
        <title>Characteristics of nucleosomes and linker DNA regions on the genome of the basidiomycete Mixia osmundae revealed by mono- and dinucleosome mapping.</title>
        <authorList>
            <person name="Nishida H."/>
            <person name="Kondo S."/>
            <person name="Matsumoto T."/>
            <person name="Suzuki Y."/>
            <person name="Yoshikawa H."/>
            <person name="Taylor T.D."/>
            <person name="Sugiyama J."/>
        </authorList>
    </citation>
    <scope>NUCLEOTIDE SEQUENCE [LARGE SCALE GENOMIC DNA]</scope>
    <source>
        <strain evidence="3">CBS 9802 / IAM 14324 / JCM 22182 / KY 12970</strain>
    </source>
</reference>
<protein>
    <submittedName>
        <fullName evidence="2">Uncharacterized protein</fullName>
    </submittedName>
</protein>
<dbReference type="RefSeq" id="XP_014569163.1">
    <property type="nucleotide sequence ID" value="XM_014713677.1"/>
</dbReference>
<accession>G7E662</accession>
<evidence type="ECO:0000313" key="3">
    <source>
        <dbReference type="Proteomes" id="UP000009131"/>
    </source>
</evidence>
<reference evidence="2 3" key="1">
    <citation type="journal article" date="2011" name="J. Gen. Appl. Microbiol.">
        <title>Draft genome sequencing of the enigmatic basidiomycete Mixia osmundae.</title>
        <authorList>
            <person name="Nishida H."/>
            <person name="Nagatsuka Y."/>
            <person name="Sugiyama J."/>
        </authorList>
    </citation>
    <scope>NUCLEOTIDE SEQUENCE [LARGE SCALE GENOMIC DNA]</scope>
    <source>
        <strain evidence="3">CBS 9802 / IAM 14324 / JCM 22182 / KY 12970</strain>
    </source>
</reference>
<comment type="caution">
    <text evidence="2">The sequence shown here is derived from an EMBL/GenBank/DDBJ whole genome shotgun (WGS) entry which is preliminary data.</text>
</comment>
<feature type="chain" id="PRO_5009955763" evidence="1">
    <location>
        <begin position="17"/>
        <end position="185"/>
    </location>
</feature>
<dbReference type="InParanoid" id="G7E662"/>
<evidence type="ECO:0000256" key="1">
    <source>
        <dbReference type="SAM" id="SignalP"/>
    </source>
</evidence>